<dbReference type="PANTHER" id="PTHR14068">
    <property type="entry name" value="EUKARYOTIC TRANSLATION INITIATION FACTOR 3 EIF3 -RELATED"/>
    <property type="match status" value="1"/>
</dbReference>
<keyword evidence="13" id="KW-1185">Reference proteome</keyword>
<dbReference type="Pfam" id="PF00076">
    <property type="entry name" value="RRM_1"/>
    <property type="match status" value="1"/>
</dbReference>
<comment type="similarity">
    <text evidence="8 9">Belongs to the eIF-3 subunit B family.</text>
</comment>
<dbReference type="InterPro" id="IPR035979">
    <property type="entry name" value="RBD_domain_sf"/>
</dbReference>
<evidence type="ECO:0000313" key="13">
    <source>
        <dbReference type="Proteomes" id="UP000678499"/>
    </source>
</evidence>
<evidence type="ECO:0000256" key="2">
    <source>
        <dbReference type="ARBA" id="ARBA00022490"/>
    </source>
</evidence>
<feature type="region of interest" description="Disordered" evidence="10">
    <location>
        <begin position="35"/>
        <end position="99"/>
    </location>
</feature>
<evidence type="ECO:0000256" key="6">
    <source>
        <dbReference type="ARBA" id="ARBA00022884"/>
    </source>
</evidence>
<dbReference type="InterPro" id="IPR011400">
    <property type="entry name" value="EIF3B"/>
</dbReference>
<dbReference type="Gene3D" id="2.130.10.10">
    <property type="entry name" value="YVTN repeat-like/Quinoprotein amine dehydrogenase"/>
    <property type="match status" value="2"/>
</dbReference>
<dbReference type="InterPro" id="IPR015943">
    <property type="entry name" value="WD40/YVTN_repeat-like_dom_sf"/>
</dbReference>
<dbReference type="GO" id="GO:0031369">
    <property type="term" value="F:translation initiation factor binding"/>
    <property type="evidence" value="ECO:0007669"/>
    <property type="project" value="InterPro"/>
</dbReference>
<evidence type="ECO:0000256" key="5">
    <source>
        <dbReference type="ARBA" id="ARBA00022737"/>
    </source>
</evidence>
<dbReference type="GO" id="GO:0001732">
    <property type="term" value="P:formation of cytoplasmic translation initiation complex"/>
    <property type="evidence" value="ECO:0007669"/>
    <property type="project" value="UniProtKB-UniRule"/>
</dbReference>
<accession>A0A7R9GAL9</accession>
<feature type="domain" description="RRM" evidence="11">
    <location>
        <begin position="124"/>
        <end position="208"/>
    </location>
</feature>
<dbReference type="GO" id="GO:0016282">
    <property type="term" value="C:eukaryotic 43S preinitiation complex"/>
    <property type="evidence" value="ECO:0007669"/>
    <property type="project" value="UniProtKB-UniRule"/>
</dbReference>
<organism evidence="12">
    <name type="scientific">Notodromas monacha</name>
    <dbReference type="NCBI Taxonomy" id="399045"/>
    <lineage>
        <taxon>Eukaryota</taxon>
        <taxon>Metazoa</taxon>
        <taxon>Ecdysozoa</taxon>
        <taxon>Arthropoda</taxon>
        <taxon>Crustacea</taxon>
        <taxon>Oligostraca</taxon>
        <taxon>Ostracoda</taxon>
        <taxon>Podocopa</taxon>
        <taxon>Podocopida</taxon>
        <taxon>Cypridocopina</taxon>
        <taxon>Cypridoidea</taxon>
        <taxon>Cyprididae</taxon>
        <taxon>Notodromas</taxon>
    </lineage>
</organism>
<dbReference type="PANTHER" id="PTHR14068:SF0">
    <property type="entry name" value="EUKARYOTIC TRANSLATION INITIATION FACTOR 3 SUBUNIT B"/>
    <property type="match status" value="1"/>
</dbReference>
<dbReference type="InterPro" id="IPR034363">
    <property type="entry name" value="eIF3B_RRM"/>
</dbReference>
<dbReference type="EMBL" id="CAJPEX010000195">
    <property type="protein sequence ID" value="CAG0914165.1"/>
    <property type="molecule type" value="Genomic_DNA"/>
</dbReference>
<evidence type="ECO:0000256" key="7">
    <source>
        <dbReference type="ARBA" id="ARBA00022917"/>
    </source>
</evidence>
<dbReference type="InterPro" id="IPR012677">
    <property type="entry name" value="Nucleotide-bd_a/b_plait_sf"/>
</dbReference>
<dbReference type="EMBL" id="OA882232">
    <property type="protein sequence ID" value="CAD7274013.1"/>
    <property type="molecule type" value="Genomic_DNA"/>
</dbReference>
<proteinExistence type="inferred from homology"/>
<keyword evidence="7 8" id="KW-0648">Protein biosynthesis</keyword>
<keyword evidence="2 8" id="KW-0963">Cytoplasm</keyword>
<evidence type="ECO:0000313" key="12">
    <source>
        <dbReference type="EMBL" id="CAD7274013.1"/>
    </source>
</evidence>
<dbReference type="InterPro" id="IPR013979">
    <property type="entry name" value="TIF_beta_prop-like"/>
</dbReference>
<dbReference type="FunFam" id="3.30.70.330:FF:000235">
    <property type="entry name" value="Eukaryotic translation initiation factor 3 subunit B"/>
    <property type="match status" value="1"/>
</dbReference>
<dbReference type="Pfam" id="PF08662">
    <property type="entry name" value="eIF2A"/>
    <property type="match status" value="1"/>
</dbReference>
<keyword evidence="5" id="KW-0677">Repeat</keyword>
<evidence type="ECO:0000256" key="1">
    <source>
        <dbReference type="ARBA" id="ARBA00004496"/>
    </source>
</evidence>
<dbReference type="FunFam" id="2.130.10.10:FF:001060">
    <property type="entry name" value="Eukaryotic translation initiation factor 3 subunit B"/>
    <property type="match status" value="1"/>
</dbReference>
<dbReference type="PROSITE" id="PS50102">
    <property type="entry name" value="RRM"/>
    <property type="match status" value="1"/>
</dbReference>
<dbReference type="AlphaFoldDB" id="A0A7R9GAL9"/>
<feature type="compositionally biased region" description="Basic and acidic residues" evidence="10">
    <location>
        <begin position="52"/>
        <end position="69"/>
    </location>
</feature>
<dbReference type="GO" id="GO:0033290">
    <property type="term" value="C:eukaryotic 48S preinitiation complex"/>
    <property type="evidence" value="ECO:0007669"/>
    <property type="project" value="UniProtKB-UniRule"/>
</dbReference>
<gene>
    <name evidence="12" type="ORF">NMOB1V02_LOCUS1871</name>
</gene>
<dbReference type="CDD" id="cd12278">
    <property type="entry name" value="RRM_eIF3B"/>
    <property type="match status" value="1"/>
</dbReference>
<evidence type="ECO:0000256" key="4">
    <source>
        <dbReference type="ARBA" id="ARBA00022574"/>
    </source>
</evidence>
<evidence type="ECO:0000256" key="9">
    <source>
        <dbReference type="PIRNR" id="PIRNR036424"/>
    </source>
</evidence>
<sequence length="767" mass="88329">MKCDSGGISWGGTRSPDFSVLTEVSRIYALTRAAFSERNGENSSRNFSIMAKKREGEKNRSDDQGSNEKGDDDGNFSDPDDYVDNISDEGKVSKKFQRPRKRRVSELLGDLLRKRPSETSGVETLVAVDGIPVVDATRLPKLQGVINNYFSSCGPVANLHFPKDEAGKTKGYAFIEFKDPASAAEAVKKFDGHKLDKQHTFLVNHLVDFEKYEKVPEKWDPPAPRPYEDHGNLRYWLEDPDCYDQYSVIYEGGERTGVFWNSVPESTLIQERSRWTETYVEWSPMGTYLATFHRMGVALWGGVKFLQVVKFEHCNVQFIHFSPNENYVVTFAPHTRAHPTTGEEHPLIVWDVRTGLRKRGFQVEMQTPWPIFKWSHDDKYFARCTPEGLSVYETPSFGLLDKKSFKINGIRDFSWSPSANIIAYWVAEDREIPARVTLVSIPSRTEVRVKNLFSVADCKMHWQKSGDYLCVKVDRYAKAKKDNKDEMKYSGMFYNFEVFHMREKQIPVDNVEVKEPVLAFAWEPVGNKFAIIHGENPAINVSFYQVKPGQTTPVLLKKFERKTCNTISWSPQGQFCVVAGLKGMSGALDFIDTGSKEINIMASAEHFMVSDIEWDPTGRYVVTAVSFWFTKVDTGYWLWTFQGKLLQKHAKDKFCQLCWRPRPPCLLSAEQIKEIKKNLKKFSADFEVKDRMKQSKESKELLEKRSRLNRDFQEYRAKRQKDWQEQRKARLAMRDGVDTDTLDAGNAVMEEETIEYLVKEDIIVLEE</sequence>
<dbReference type="SMART" id="SM00360">
    <property type="entry name" value="RRM"/>
    <property type="match status" value="1"/>
</dbReference>
<keyword evidence="3 8" id="KW-0396">Initiation factor</keyword>
<reference evidence="12" key="1">
    <citation type="submission" date="2020-11" db="EMBL/GenBank/DDBJ databases">
        <authorList>
            <person name="Tran Van P."/>
        </authorList>
    </citation>
    <scope>NUCLEOTIDE SEQUENCE</scope>
</reference>
<comment type="function">
    <text evidence="8">RNA-binding component of the eukaryotic translation initiation factor 3 (eIF-3) complex, which is involved in protein synthesis of a specialized repertoire of mRNAs and, together with other initiation factors, stimulates binding of mRNA and methionyl-tRNAi to the 40S ribosome. The eIF-3 complex specifically targets and initiates translation of a subset of mRNAs involved in cell proliferation.</text>
</comment>
<evidence type="ECO:0000259" key="11">
    <source>
        <dbReference type="PROSITE" id="PS50102"/>
    </source>
</evidence>
<dbReference type="OrthoDB" id="10250414at2759"/>
<dbReference type="Gene3D" id="3.30.70.330">
    <property type="match status" value="1"/>
</dbReference>
<evidence type="ECO:0000256" key="8">
    <source>
        <dbReference type="HAMAP-Rule" id="MF_03001"/>
    </source>
</evidence>
<dbReference type="SUPFAM" id="SSF69322">
    <property type="entry name" value="Tricorn protease domain 2"/>
    <property type="match status" value="1"/>
</dbReference>
<dbReference type="InterPro" id="IPR000504">
    <property type="entry name" value="RRM_dom"/>
</dbReference>
<dbReference type="Proteomes" id="UP000678499">
    <property type="component" value="Unassembled WGS sequence"/>
</dbReference>
<dbReference type="GO" id="GO:0003743">
    <property type="term" value="F:translation initiation factor activity"/>
    <property type="evidence" value="ECO:0007669"/>
    <property type="project" value="UniProtKB-UniRule"/>
</dbReference>
<dbReference type="SUPFAM" id="SSF54928">
    <property type="entry name" value="RNA-binding domain, RBD"/>
    <property type="match status" value="1"/>
</dbReference>
<evidence type="ECO:0000256" key="10">
    <source>
        <dbReference type="SAM" id="MobiDB-lite"/>
    </source>
</evidence>
<keyword evidence="4" id="KW-0853">WD repeat</keyword>
<evidence type="ECO:0000256" key="3">
    <source>
        <dbReference type="ARBA" id="ARBA00022540"/>
    </source>
</evidence>
<dbReference type="GO" id="GO:0003723">
    <property type="term" value="F:RNA binding"/>
    <property type="evidence" value="ECO:0007669"/>
    <property type="project" value="UniProtKB-UniRule"/>
</dbReference>
<protein>
    <recommendedName>
        <fullName evidence="8 9">Eukaryotic translation initiation factor 3 subunit B</fullName>
        <shortName evidence="8 9">eIF3b</shortName>
    </recommendedName>
    <alternativeName>
        <fullName evidence="8">Eukaryotic translation initiation factor 3 subunit 9</fullName>
    </alternativeName>
</protein>
<name>A0A7R9GAL9_9CRUS</name>
<dbReference type="PIRSF" id="PIRSF036424">
    <property type="entry name" value="eIF3b"/>
    <property type="match status" value="1"/>
</dbReference>
<keyword evidence="6 8" id="KW-0694">RNA-binding</keyword>
<comment type="subunit">
    <text evidence="8 9">Component of the eukaryotic translation initiation factor 3 (eIF-3) complex.</text>
</comment>
<feature type="compositionally biased region" description="Acidic residues" evidence="10">
    <location>
        <begin position="70"/>
        <end position="87"/>
    </location>
</feature>
<comment type="subcellular location">
    <subcellularLocation>
        <location evidence="1 8 9">Cytoplasm</location>
    </subcellularLocation>
</comment>
<dbReference type="GO" id="GO:0005852">
    <property type="term" value="C:eukaryotic translation initiation factor 3 complex"/>
    <property type="evidence" value="ECO:0007669"/>
    <property type="project" value="UniProtKB-UniRule"/>
</dbReference>
<dbReference type="HAMAP" id="MF_03001">
    <property type="entry name" value="eIF3b"/>
    <property type="match status" value="1"/>
</dbReference>
<comment type="function">
    <text evidence="9">Component of the eukaryotic translation initiation factor 3 (eIF-3) complex, which is involved in protein synthesis and, together with other initiation factors, stimulates binding of mRNA and methionyl-tRNAi to the 40S ribosome.</text>
</comment>